<keyword evidence="1" id="KW-1133">Transmembrane helix</keyword>
<evidence type="ECO:0000256" key="1">
    <source>
        <dbReference type="SAM" id="Phobius"/>
    </source>
</evidence>
<proteinExistence type="predicted"/>
<gene>
    <name evidence="2" type="ORF">METZ01_LOCUS26654</name>
</gene>
<reference evidence="2" key="1">
    <citation type="submission" date="2018-05" db="EMBL/GenBank/DDBJ databases">
        <authorList>
            <person name="Lanie J.A."/>
            <person name="Ng W.-L."/>
            <person name="Kazmierczak K.M."/>
            <person name="Andrzejewski T.M."/>
            <person name="Davidsen T.M."/>
            <person name="Wayne K.J."/>
            <person name="Tettelin H."/>
            <person name="Glass J.I."/>
            <person name="Rusch D."/>
            <person name="Podicherti R."/>
            <person name="Tsui H.-C.T."/>
            <person name="Winkler M.E."/>
        </authorList>
    </citation>
    <scope>NUCLEOTIDE SEQUENCE</scope>
</reference>
<accession>A0A381Q3Y9</accession>
<keyword evidence="1" id="KW-0472">Membrane</keyword>
<name>A0A381Q3Y9_9ZZZZ</name>
<keyword evidence="1" id="KW-0812">Transmembrane</keyword>
<protein>
    <submittedName>
        <fullName evidence="2">Uncharacterized protein</fullName>
    </submittedName>
</protein>
<organism evidence="2">
    <name type="scientific">marine metagenome</name>
    <dbReference type="NCBI Taxonomy" id="408172"/>
    <lineage>
        <taxon>unclassified sequences</taxon>
        <taxon>metagenomes</taxon>
        <taxon>ecological metagenomes</taxon>
    </lineage>
</organism>
<sequence length="37" mass="4133">MGLSWTIVFVVLVIGFIIIPGSVFLSNISRIRKEKAQ</sequence>
<dbReference type="AlphaFoldDB" id="A0A381Q3Y9"/>
<feature type="transmembrane region" description="Helical" evidence="1">
    <location>
        <begin position="6"/>
        <end position="25"/>
    </location>
</feature>
<evidence type="ECO:0000313" key="2">
    <source>
        <dbReference type="EMBL" id="SUZ73800.1"/>
    </source>
</evidence>
<dbReference type="EMBL" id="UINC01001191">
    <property type="protein sequence ID" value="SUZ73800.1"/>
    <property type="molecule type" value="Genomic_DNA"/>
</dbReference>